<reference evidence="1" key="1">
    <citation type="submission" date="2022-07" db="EMBL/GenBank/DDBJ databases">
        <title>Sphingomonas sp. nov., a novel bacterium isolated from the north slope of the Mount Everest.</title>
        <authorList>
            <person name="Cui X."/>
            <person name="Liu Y."/>
        </authorList>
    </citation>
    <scope>NUCLEOTIDE SEQUENCE</scope>
    <source>
        <strain evidence="1">S5-59</strain>
    </source>
</reference>
<keyword evidence="2" id="KW-1185">Reference proteome</keyword>
<name>A0ABY5L3L9_9SPHN</name>
<proteinExistence type="predicted"/>
<gene>
    <name evidence="1" type="ORF">NMP03_10065</name>
</gene>
<protein>
    <submittedName>
        <fullName evidence="1">Uncharacterized protein</fullName>
    </submittedName>
</protein>
<organism evidence="1 2">
    <name type="scientific">Sphingomonas qomolangmaensis</name>
    <dbReference type="NCBI Taxonomy" id="2918765"/>
    <lineage>
        <taxon>Bacteria</taxon>
        <taxon>Pseudomonadati</taxon>
        <taxon>Pseudomonadota</taxon>
        <taxon>Alphaproteobacteria</taxon>
        <taxon>Sphingomonadales</taxon>
        <taxon>Sphingomonadaceae</taxon>
        <taxon>Sphingomonas</taxon>
    </lineage>
</organism>
<dbReference type="Proteomes" id="UP001058533">
    <property type="component" value="Chromosome"/>
</dbReference>
<dbReference type="EMBL" id="CP101740">
    <property type="protein sequence ID" value="UUL81553.1"/>
    <property type="molecule type" value="Genomic_DNA"/>
</dbReference>
<accession>A0ABY5L3L9</accession>
<evidence type="ECO:0000313" key="2">
    <source>
        <dbReference type="Proteomes" id="UP001058533"/>
    </source>
</evidence>
<evidence type="ECO:0000313" key="1">
    <source>
        <dbReference type="EMBL" id="UUL81553.1"/>
    </source>
</evidence>
<sequence>MAALIVATPCAAQDQNEGERASVLADALAKCPAIAADAERLACFDRTSAALLAAREAGNLVFVDREGMRTAKRAVFGFSLPKIKLFGDGRSDRAEPEVREIDSVLASVRQAGNGIYLLALADESQWQTTEARTGFFPKAGKPVKIEAGLLGSYSASIDGKRAIKVKRIR</sequence>
<dbReference type="RefSeq" id="WP_256505241.1">
    <property type="nucleotide sequence ID" value="NZ_CP101740.1"/>
</dbReference>